<keyword evidence="2" id="KW-0418">Kinase</keyword>
<evidence type="ECO:0000259" key="1">
    <source>
        <dbReference type="PROSITE" id="PS50011"/>
    </source>
</evidence>
<dbReference type="PROSITE" id="PS50011">
    <property type="entry name" value="PROTEIN_KINASE_DOM"/>
    <property type="match status" value="1"/>
</dbReference>
<keyword evidence="2" id="KW-0808">Transferase</keyword>
<dbReference type="SUPFAM" id="SSF56112">
    <property type="entry name" value="Protein kinase-like (PK-like)"/>
    <property type="match status" value="1"/>
</dbReference>
<dbReference type="AlphaFoldDB" id="A0A438DNT9"/>
<dbReference type="InterPro" id="IPR000719">
    <property type="entry name" value="Prot_kinase_dom"/>
</dbReference>
<dbReference type="GO" id="GO:0005524">
    <property type="term" value="F:ATP binding"/>
    <property type="evidence" value="ECO:0007669"/>
    <property type="project" value="InterPro"/>
</dbReference>
<proteinExistence type="predicted"/>
<dbReference type="GO" id="GO:0004672">
    <property type="term" value="F:protein kinase activity"/>
    <property type="evidence" value="ECO:0007669"/>
    <property type="project" value="InterPro"/>
</dbReference>
<dbReference type="EMBL" id="QGNW01001547">
    <property type="protein sequence ID" value="RVW37120.1"/>
    <property type="molecule type" value="Genomic_DNA"/>
</dbReference>
<accession>A0A438DNT9</accession>
<organism evidence="2 3">
    <name type="scientific">Vitis vinifera</name>
    <name type="common">Grape</name>
    <dbReference type="NCBI Taxonomy" id="29760"/>
    <lineage>
        <taxon>Eukaryota</taxon>
        <taxon>Viridiplantae</taxon>
        <taxon>Streptophyta</taxon>
        <taxon>Embryophyta</taxon>
        <taxon>Tracheophyta</taxon>
        <taxon>Spermatophyta</taxon>
        <taxon>Magnoliopsida</taxon>
        <taxon>eudicotyledons</taxon>
        <taxon>Gunneridae</taxon>
        <taxon>Pentapetalae</taxon>
        <taxon>rosids</taxon>
        <taxon>Vitales</taxon>
        <taxon>Vitaceae</taxon>
        <taxon>Viteae</taxon>
        <taxon>Vitis</taxon>
    </lineage>
</organism>
<gene>
    <name evidence="2" type="primary">STY46_11</name>
    <name evidence="2" type="ORF">CK203_084581</name>
</gene>
<sequence>MVLERDEMKEDRLLYYPLALSLASPGLIEDSTMFCNPLFNPHEEAETSTLPQKESKRPIVQGHILWRKGGSWSGSSHSHSAVEKALAAQVKSGDWEIDRRLLKIGERIASGSCGDLYRGVYLGQDVAVKILRSEHLNESLEDEFEQEVAILR</sequence>
<evidence type="ECO:0000313" key="2">
    <source>
        <dbReference type="EMBL" id="RVW37120.1"/>
    </source>
</evidence>
<dbReference type="Proteomes" id="UP000288805">
    <property type="component" value="Unassembled WGS sequence"/>
</dbReference>
<dbReference type="OrthoDB" id="4062651at2759"/>
<protein>
    <submittedName>
        <fullName evidence="2">Serine/threonine-protein kinase STY46</fullName>
    </submittedName>
</protein>
<comment type="caution">
    <text evidence="2">The sequence shown here is derived from an EMBL/GenBank/DDBJ whole genome shotgun (WGS) entry which is preliminary data.</text>
</comment>
<evidence type="ECO:0000313" key="3">
    <source>
        <dbReference type="Proteomes" id="UP000288805"/>
    </source>
</evidence>
<dbReference type="InterPro" id="IPR011009">
    <property type="entry name" value="Kinase-like_dom_sf"/>
</dbReference>
<name>A0A438DNT9_VITVI</name>
<feature type="domain" description="Protein kinase" evidence="1">
    <location>
        <begin position="102"/>
        <end position="152"/>
    </location>
</feature>
<dbReference type="Gene3D" id="3.30.200.20">
    <property type="entry name" value="Phosphorylase Kinase, domain 1"/>
    <property type="match status" value="1"/>
</dbReference>
<reference evidence="2 3" key="1">
    <citation type="journal article" date="2018" name="PLoS Genet.">
        <title>Population sequencing reveals clonal diversity and ancestral inbreeding in the grapevine cultivar Chardonnay.</title>
        <authorList>
            <person name="Roach M.J."/>
            <person name="Johnson D.L."/>
            <person name="Bohlmann J."/>
            <person name="van Vuuren H.J."/>
            <person name="Jones S.J."/>
            <person name="Pretorius I.S."/>
            <person name="Schmidt S.A."/>
            <person name="Borneman A.R."/>
        </authorList>
    </citation>
    <scope>NUCLEOTIDE SEQUENCE [LARGE SCALE GENOMIC DNA]</scope>
    <source>
        <strain evidence="3">cv. Chardonnay</strain>
        <tissue evidence="2">Leaf</tissue>
    </source>
</reference>